<dbReference type="InterPro" id="IPR001370">
    <property type="entry name" value="BIR_rpt"/>
</dbReference>
<accession>A0AAY4BRA4</accession>
<protein>
    <submittedName>
        <fullName evidence="1">Uncharacterized protein</fullName>
    </submittedName>
</protein>
<dbReference type="GO" id="GO:0051726">
    <property type="term" value="P:regulation of cell cycle"/>
    <property type="evidence" value="ECO:0007669"/>
    <property type="project" value="TreeGrafter"/>
</dbReference>
<evidence type="ECO:0000313" key="2">
    <source>
        <dbReference type="Proteomes" id="UP000694580"/>
    </source>
</evidence>
<dbReference type="PANTHER" id="PTHR10044:SF139">
    <property type="entry name" value="DEATH-ASSOCIATED INHIBITOR OF APOPTOSIS 2"/>
    <property type="match status" value="1"/>
</dbReference>
<dbReference type="Gene3D" id="1.10.1170.10">
    <property type="entry name" value="Inhibitor Of Apoptosis Protein (2mihbC-IAP-1), Chain A"/>
    <property type="match status" value="1"/>
</dbReference>
<organism evidence="1 2">
    <name type="scientific">Denticeps clupeoides</name>
    <name type="common">denticle herring</name>
    <dbReference type="NCBI Taxonomy" id="299321"/>
    <lineage>
        <taxon>Eukaryota</taxon>
        <taxon>Metazoa</taxon>
        <taxon>Chordata</taxon>
        <taxon>Craniata</taxon>
        <taxon>Vertebrata</taxon>
        <taxon>Euteleostomi</taxon>
        <taxon>Actinopterygii</taxon>
        <taxon>Neopterygii</taxon>
        <taxon>Teleostei</taxon>
        <taxon>Clupei</taxon>
        <taxon>Clupeiformes</taxon>
        <taxon>Denticipitoidei</taxon>
        <taxon>Denticipitidae</taxon>
        <taxon>Denticeps</taxon>
    </lineage>
</organism>
<reference evidence="1" key="2">
    <citation type="submission" date="2025-09" db="UniProtKB">
        <authorList>
            <consortium name="Ensembl"/>
        </authorList>
    </citation>
    <scope>IDENTIFICATION</scope>
</reference>
<keyword evidence="2" id="KW-1185">Reference proteome</keyword>
<sequence>TLNLKLLQGDCPYARFQTFQAWPPSSPVRPRDLAQAGLFYEGQEDRVQCFCCGIQLSQWVSGDDPWTEHSKYSRNWCGFTVCVLATPRPVFDRIHLVHPGFSAGIHPLNPARRNMGFSKRILDHRSLRAL</sequence>
<dbReference type="GO" id="GO:0043066">
    <property type="term" value="P:negative regulation of apoptotic process"/>
    <property type="evidence" value="ECO:0007669"/>
    <property type="project" value="TreeGrafter"/>
</dbReference>
<dbReference type="CDD" id="cd00022">
    <property type="entry name" value="BIR"/>
    <property type="match status" value="1"/>
</dbReference>
<dbReference type="Proteomes" id="UP000694580">
    <property type="component" value="Unplaced"/>
</dbReference>
<dbReference type="GO" id="GO:0043027">
    <property type="term" value="F:cysteine-type endopeptidase inhibitor activity involved in apoptotic process"/>
    <property type="evidence" value="ECO:0007669"/>
    <property type="project" value="TreeGrafter"/>
</dbReference>
<dbReference type="GO" id="GO:0005737">
    <property type="term" value="C:cytoplasm"/>
    <property type="evidence" value="ECO:0007669"/>
    <property type="project" value="TreeGrafter"/>
</dbReference>
<dbReference type="InterPro" id="IPR050784">
    <property type="entry name" value="IAP"/>
</dbReference>
<dbReference type="SUPFAM" id="SSF57924">
    <property type="entry name" value="Inhibitor of apoptosis (IAP) repeat"/>
    <property type="match status" value="1"/>
</dbReference>
<dbReference type="Ensembl" id="ENSDCDT00010028379.1">
    <property type="protein sequence ID" value="ENSDCDP00010023418.1"/>
    <property type="gene ID" value="ENSDCDG00010014257.1"/>
</dbReference>
<proteinExistence type="predicted"/>
<reference evidence="1" key="1">
    <citation type="submission" date="2025-08" db="UniProtKB">
        <authorList>
            <consortium name="Ensembl"/>
        </authorList>
    </citation>
    <scope>IDENTIFICATION</scope>
</reference>
<dbReference type="AlphaFoldDB" id="A0AAY4BRA4"/>
<dbReference type="PROSITE" id="PS50143">
    <property type="entry name" value="BIR_REPEAT_2"/>
    <property type="match status" value="1"/>
</dbReference>
<dbReference type="GO" id="GO:0005634">
    <property type="term" value="C:nucleus"/>
    <property type="evidence" value="ECO:0007669"/>
    <property type="project" value="TreeGrafter"/>
</dbReference>
<dbReference type="GeneTree" id="ENSGT00940000166874"/>
<name>A0AAY4BRA4_9TELE</name>
<evidence type="ECO:0000313" key="1">
    <source>
        <dbReference type="Ensembl" id="ENSDCDP00010023418.1"/>
    </source>
</evidence>
<dbReference type="SMART" id="SM00238">
    <property type="entry name" value="BIR"/>
    <property type="match status" value="1"/>
</dbReference>
<dbReference type="Pfam" id="PF00653">
    <property type="entry name" value="BIR"/>
    <property type="match status" value="1"/>
</dbReference>
<dbReference type="PANTHER" id="PTHR10044">
    <property type="entry name" value="INHIBITOR OF APOPTOSIS"/>
    <property type="match status" value="1"/>
</dbReference>